<protein>
    <submittedName>
        <fullName evidence="4">BQ2448_838 protein</fullName>
    </submittedName>
</protein>
<dbReference type="GO" id="GO:0005886">
    <property type="term" value="C:plasma membrane"/>
    <property type="evidence" value="ECO:0007669"/>
    <property type="project" value="TreeGrafter"/>
</dbReference>
<gene>
    <name evidence="4" type="ORF">BQ2448_838</name>
</gene>
<dbReference type="OrthoDB" id="10268090at2759"/>
<evidence type="ECO:0000259" key="3">
    <source>
        <dbReference type="Pfam" id="PF03435"/>
    </source>
</evidence>
<dbReference type="STRING" id="269621.A0A238F6F8"/>
<feature type="transmembrane region" description="Helical" evidence="2">
    <location>
        <begin position="303"/>
        <end position="322"/>
    </location>
</feature>
<feature type="domain" description="Saccharopine dehydrogenase NADP binding" evidence="3">
    <location>
        <begin position="10"/>
        <end position="118"/>
    </location>
</feature>
<reference evidence="5" key="1">
    <citation type="submission" date="2016-09" db="EMBL/GenBank/DDBJ databases">
        <authorList>
            <person name="Jeantristanb JTB J.-T."/>
            <person name="Ricardo R."/>
        </authorList>
    </citation>
    <scope>NUCLEOTIDE SEQUENCE [LARGE SCALE GENOMIC DNA]</scope>
</reference>
<organism evidence="4 5">
    <name type="scientific">Microbotryum intermedium</name>
    <dbReference type="NCBI Taxonomy" id="269621"/>
    <lineage>
        <taxon>Eukaryota</taxon>
        <taxon>Fungi</taxon>
        <taxon>Dikarya</taxon>
        <taxon>Basidiomycota</taxon>
        <taxon>Pucciniomycotina</taxon>
        <taxon>Microbotryomycetes</taxon>
        <taxon>Microbotryales</taxon>
        <taxon>Microbotryaceae</taxon>
        <taxon>Microbotryum</taxon>
    </lineage>
</organism>
<dbReference type="PANTHER" id="PTHR12286:SF5">
    <property type="entry name" value="SACCHAROPINE DEHYDROGENASE-LIKE OXIDOREDUCTASE"/>
    <property type="match status" value="1"/>
</dbReference>
<dbReference type="SUPFAM" id="SSF51735">
    <property type="entry name" value="NAD(P)-binding Rossmann-fold domains"/>
    <property type="match status" value="1"/>
</dbReference>
<dbReference type="GO" id="GO:0009247">
    <property type="term" value="P:glycolipid biosynthetic process"/>
    <property type="evidence" value="ECO:0007669"/>
    <property type="project" value="TreeGrafter"/>
</dbReference>
<keyword evidence="5" id="KW-1185">Reference proteome</keyword>
<name>A0A238F6F8_9BASI</name>
<dbReference type="InterPro" id="IPR051276">
    <property type="entry name" value="Saccharopine_DH-like_oxidrdct"/>
</dbReference>
<dbReference type="PANTHER" id="PTHR12286">
    <property type="entry name" value="SACCHAROPINE DEHYDROGENASE-LIKE OXIDOREDUCTASE"/>
    <property type="match status" value="1"/>
</dbReference>
<dbReference type="Gene3D" id="3.40.50.720">
    <property type="entry name" value="NAD(P)-binding Rossmann-like Domain"/>
    <property type="match status" value="1"/>
</dbReference>
<dbReference type="Pfam" id="PF03435">
    <property type="entry name" value="Sacchrp_dh_NADP"/>
    <property type="match status" value="1"/>
</dbReference>
<dbReference type="GO" id="GO:0005811">
    <property type="term" value="C:lipid droplet"/>
    <property type="evidence" value="ECO:0007669"/>
    <property type="project" value="TreeGrafter"/>
</dbReference>
<dbReference type="InterPro" id="IPR005097">
    <property type="entry name" value="Sacchrp_dh_NADP-bd"/>
</dbReference>
<evidence type="ECO:0000256" key="2">
    <source>
        <dbReference type="SAM" id="Phobius"/>
    </source>
</evidence>
<keyword evidence="2" id="KW-0472">Membrane</keyword>
<evidence type="ECO:0000313" key="4">
    <source>
        <dbReference type="EMBL" id="SCV68717.1"/>
    </source>
</evidence>
<sequence length="440" mass="47445">MSSSSKPYEVVVWGATGFTGQLVAHYLSTSPTAEGLKWAVAGRSKTKLEQRMQEVDVDVPVIIADAGDAESLDELCKQTRCIIALVGPYARYGEPLVKACAENGVHYVDLTGEAPFVARMVKNHGRAAVSTKAIIIHACGYDSVPSDLCAYLVAQRLKSAGAEVGPVRGIASFKGGVSGGTFATILDSIQASKEDKKITMNPYGLSPIHGKHKPGPVVAKSATLNGRRHWGAFWIMVGRVHRLPSFRPRSVDSWDSWLQGPFNSAIVRRSWGILEGASDSSSRVLSYGSNFSYDEWMGVTNPVIGLLASLTLFIAFGFLIFVPPIRWLAQKYGPQSGDGPSEKMQKTGWFKLLTIAKSTDGKQEVAVTMKGKGDPGYAATSKMISECALAIVKDYERLPPLARHGGILTPATALGPVLVERLEKTGYFSFTTSSEGKRIE</sequence>
<dbReference type="AlphaFoldDB" id="A0A238F6F8"/>
<evidence type="ECO:0000313" key="5">
    <source>
        <dbReference type="Proteomes" id="UP000198372"/>
    </source>
</evidence>
<evidence type="ECO:0000256" key="1">
    <source>
        <dbReference type="ARBA" id="ARBA00038048"/>
    </source>
</evidence>
<dbReference type="Proteomes" id="UP000198372">
    <property type="component" value="Unassembled WGS sequence"/>
</dbReference>
<keyword evidence="2" id="KW-0812">Transmembrane</keyword>
<proteinExistence type="inferred from homology"/>
<keyword evidence="2" id="KW-1133">Transmembrane helix</keyword>
<dbReference type="EMBL" id="FMSP01000003">
    <property type="protein sequence ID" value="SCV68717.1"/>
    <property type="molecule type" value="Genomic_DNA"/>
</dbReference>
<comment type="similarity">
    <text evidence="1">Belongs to the saccharopine dehydrogenase family.</text>
</comment>
<accession>A0A238F6F8</accession>
<dbReference type="InterPro" id="IPR036291">
    <property type="entry name" value="NAD(P)-bd_dom_sf"/>
</dbReference>
<dbReference type="GO" id="GO:0005739">
    <property type="term" value="C:mitochondrion"/>
    <property type="evidence" value="ECO:0007669"/>
    <property type="project" value="TreeGrafter"/>
</dbReference>